<comment type="catalytic activity">
    <reaction evidence="12">
        <text>K(+)(in) = K(+)(out)</text>
        <dbReference type="Rhea" id="RHEA:29463"/>
        <dbReference type="ChEBI" id="CHEBI:29103"/>
    </reaction>
</comment>
<evidence type="ECO:0000256" key="12">
    <source>
        <dbReference type="ARBA" id="ARBA00034430"/>
    </source>
</evidence>
<keyword evidence="4" id="KW-0633">Potassium transport</keyword>
<comment type="subcellular location">
    <subcellularLocation>
        <location evidence="1">Membrane</location>
        <topology evidence="1">Multi-pass membrane protein</topology>
    </subcellularLocation>
</comment>
<feature type="transmembrane region" description="Helical" evidence="13">
    <location>
        <begin position="127"/>
        <end position="148"/>
    </location>
</feature>
<proteinExistence type="inferred from homology"/>
<keyword evidence="15" id="KW-1185">Reference proteome</keyword>
<evidence type="ECO:0000256" key="6">
    <source>
        <dbReference type="ARBA" id="ARBA00022826"/>
    </source>
</evidence>
<feature type="transmembrane region" description="Helical" evidence="13">
    <location>
        <begin position="20"/>
        <end position="38"/>
    </location>
</feature>
<protein>
    <submittedName>
        <fullName evidence="14">Uncharacterized membrane protein</fullName>
    </submittedName>
</protein>
<keyword evidence="5 13" id="KW-0812">Transmembrane</keyword>
<evidence type="ECO:0000313" key="14">
    <source>
        <dbReference type="EMBL" id="SCL31666.1"/>
    </source>
</evidence>
<keyword evidence="10 13" id="KW-0472">Membrane</keyword>
<dbReference type="EMBL" id="FMHV01000002">
    <property type="protein sequence ID" value="SCL31666.1"/>
    <property type="molecule type" value="Genomic_DNA"/>
</dbReference>
<dbReference type="RefSeq" id="WP_218105241.1">
    <property type="nucleotide sequence ID" value="NZ_FMHV01000002.1"/>
</dbReference>
<keyword evidence="6" id="KW-0631">Potassium channel</keyword>
<keyword evidence="9" id="KW-0406">Ion transport</keyword>
<dbReference type="Pfam" id="PF06736">
    <property type="entry name" value="TMEM175"/>
    <property type="match status" value="1"/>
</dbReference>
<evidence type="ECO:0000256" key="4">
    <source>
        <dbReference type="ARBA" id="ARBA00022538"/>
    </source>
</evidence>
<dbReference type="GO" id="GO:0015252">
    <property type="term" value="F:proton channel activity"/>
    <property type="evidence" value="ECO:0007669"/>
    <property type="project" value="InterPro"/>
</dbReference>
<feature type="transmembrane region" description="Helical" evidence="13">
    <location>
        <begin position="95"/>
        <end position="115"/>
    </location>
</feature>
<evidence type="ECO:0000256" key="10">
    <source>
        <dbReference type="ARBA" id="ARBA00023136"/>
    </source>
</evidence>
<evidence type="ECO:0000256" key="5">
    <source>
        <dbReference type="ARBA" id="ARBA00022692"/>
    </source>
</evidence>
<evidence type="ECO:0000256" key="9">
    <source>
        <dbReference type="ARBA" id="ARBA00023065"/>
    </source>
</evidence>
<dbReference type="PANTHER" id="PTHR31462">
    <property type="entry name" value="ENDOSOMAL/LYSOSOMAL POTASSIUM CHANNEL TMEM175"/>
    <property type="match status" value="1"/>
</dbReference>
<evidence type="ECO:0000256" key="1">
    <source>
        <dbReference type="ARBA" id="ARBA00004141"/>
    </source>
</evidence>
<organism evidence="14 15">
    <name type="scientific">Micromonospora rhizosphaerae</name>
    <dbReference type="NCBI Taxonomy" id="568872"/>
    <lineage>
        <taxon>Bacteria</taxon>
        <taxon>Bacillati</taxon>
        <taxon>Actinomycetota</taxon>
        <taxon>Actinomycetes</taxon>
        <taxon>Micromonosporales</taxon>
        <taxon>Micromonosporaceae</taxon>
        <taxon>Micromonospora</taxon>
    </lineage>
</organism>
<accession>A0A1C6SQ05</accession>
<keyword evidence="3" id="KW-0813">Transport</keyword>
<feature type="transmembrane region" description="Helical" evidence="13">
    <location>
        <begin position="169"/>
        <end position="188"/>
    </location>
</feature>
<feature type="transmembrane region" description="Helical" evidence="13">
    <location>
        <begin position="194"/>
        <end position="214"/>
    </location>
</feature>
<keyword evidence="11" id="KW-0407">Ion channel</keyword>
<dbReference type="Proteomes" id="UP000199413">
    <property type="component" value="Unassembled WGS sequence"/>
</dbReference>
<evidence type="ECO:0000256" key="11">
    <source>
        <dbReference type="ARBA" id="ARBA00023303"/>
    </source>
</evidence>
<dbReference type="AlphaFoldDB" id="A0A1C6SQ05"/>
<dbReference type="GO" id="GO:0005267">
    <property type="term" value="F:potassium channel activity"/>
    <property type="evidence" value="ECO:0007669"/>
    <property type="project" value="UniProtKB-KW"/>
</dbReference>
<reference evidence="15" key="1">
    <citation type="submission" date="2016-06" db="EMBL/GenBank/DDBJ databases">
        <authorList>
            <person name="Varghese N."/>
            <person name="Submissions Spin"/>
        </authorList>
    </citation>
    <scope>NUCLEOTIDE SEQUENCE [LARGE SCALE GENOMIC DNA]</scope>
    <source>
        <strain evidence="15">DSM 45431</strain>
    </source>
</reference>
<evidence type="ECO:0000256" key="7">
    <source>
        <dbReference type="ARBA" id="ARBA00022958"/>
    </source>
</evidence>
<keyword evidence="8 13" id="KW-1133">Transmembrane helix</keyword>
<gene>
    <name evidence="14" type="ORF">GA0070624_4309</name>
</gene>
<evidence type="ECO:0000256" key="8">
    <source>
        <dbReference type="ARBA" id="ARBA00022989"/>
    </source>
</evidence>
<evidence type="ECO:0000256" key="13">
    <source>
        <dbReference type="SAM" id="Phobius"/>
    </source>
</evidence>
<evidence type="ECO:0000256" key="3">
    <source>
        <dbReference type="ARBA" id="ARBA00022448"/>
    </source>
</evidence>
<name>A0A1C6SQ05_9ACTN</name>
<sequence>MARPIEDPGTRSDISRAITFSDAVLAIIITLLVLDPVLRVPDVEPGHLLSALLDHWPTYAAYFASYSYVAVVWLNHKAAFHRIRKTDRGLHWANLFILFATALMPFPTAVVSHALLGHNRPDQRVAIAFYALIGALLCASWLVFFHYLARHPDLVKEEVPERFYPAERVRALVGVVLYAAAGLVGYLVAPLVGLLIFAVLPVFYAITSAGLYAAPFARRIAHRPPPPGA</sequence>
<keyword evidence="7" id="KW-0630">Potassium</keyword>
<dbReference type="GO" id="GO:0016020">
    <property type="term" value="C:membrane"/>
    <property type="evidence" value="ECO:0007669"/>
    <property type="project" value="UniProtKB-SubCell"/>
</dbReference>
<dbReference type="STRING" id="568872.GA0070624_4309"/>
<comment type="similarity">
    <text evidence="2">Belongs to the TMEM175 family.</text>
</comment>
<dbReference type="PANTHER" id="PTHR31462:SF5">
    <property type="entry name" value="ENDOSOMAL_LYSOSOMAL PROTON CHANNEL TMEM175"/>
    <property type="match status" value="1"/>
</dbReference>
<feature type="transmembrane region" description="Helical" evidence="13">
    <location>
        <begin position="58"/>
        <end position="74"/>
    </location>
</feature>
<dbReference type="InterPro" id="IPR010617">
    <property type="entry name" value="TMEM175-like"/>
</dbReference>
<evidence type="ECO:0000313" key="15">
    <source>
        <dbReference type="Proteomes" id="UP000199413"/>
    </source>
</evidence>
<evidence type="ECO:0000256" key="2">
    <source>
        <dbReference type="ARBA" id="ARBA00006920"/>
    </source>
</evidence>